<sequence>MHLKEFLLSLDDVRALVERKLERNREFKPKISFIKHLASYSVTIPSLTKISNEALKIAKKDGNEKAIYMDTIIVPALPRSLKTEDNLSSLQCRFSYSQKPCSISPTTHYDLLSNIFGYEKSQEVNIFADRFCLRRLIDFSLGSLSSENADIMVSTKLRIDDNGELERISPIKMLPINITEGFPSVGFQFETYLTRSEIGLGLNPDATLKMADSCFVVDEISFGDLRLIRRCEIDAVSKRHVYGDSKERSKQEEYKNSLCHKSWEQKIYDTDSEFMERRMSPPCRVFLSDNFKSSKLSPENRVEIKSISCRNTHNFSWVSVYFQMLIGSTPLLIRGCHNRGFFTQRSITSFNLDQVKEFSEKELTARKIPNLDFSESNWDTITSAIAFSEAILTYISNDLLELIGSYLFKENGSGDYFVNFTIKKKENNIIFQILNPNENLPNIAGPINYWNDYLSNK</sequence>
<dbReference type="Proteomes" id="UP000199752">
    <property type="component" value="Chromosome 7"/>
</dbReference>
<gene>
    <name evidence="1" type="ORF">CHUDEA7_1230</name>
    <name evidence="2" type="ORF">GY17_00001912</name>
</gene>
<reference evidence="1" key="2">
    <citation type="submission" date="2015-08" db="EMBL/GenBank/DDBJ databases">
        <authorList>
            <person name="Babu N.S."/>
            <person name="Beckwith C.J."/>
            <person name="Beseler K.G."/>
            <person name="Brison A."/>
            <person name="Carone J.V."/>
            <person name="Caskin T.P."/>
            <person name="Diamond M."/>
            <person name="Durham M.E."/>
            <person name="Foxe J.M."/>
            <person name="Go M."/>
            <person name="Henderson B.A."/>
            <person name="Jones I.B."/>
            <person name="McGettigan J.A."/>
            <person name="Micheletti S.J."/>
            <person name="Nasrallah M.E."/>
            <person name="Ortiz D."/>
            <person name="Piller C.R."/>
            <person name="Privatt S.R."/>
            <person name="Schneider S.L."/>
            <person name="Sharp S."/>
            <person name="Smith T.C."/>
            <person name="Stanton J.D."/>
            <person name="Ullery H.E."/>
            <person name="Wilson R.J."/>
            <person name="Serrano M.G."/>
            <person name="Buck G."/>
            <person name="Lee V."/>
            <person name="Wang Y."/>
            <person name="Carvalho R."/>
            <person name="Voegtly L."/>
            <person name="Shi R."/>
            <person name="Duckworth R."/>
            <person name="Johnson A."/>
            <person name="Loviza R."/>
            <person name="Walstead R."/>
            <person name="Shah Z."/>
            <person name="Kiflezghi M."/>
            <person name="Wade K."/>
            <person name="Ball S.L."/>
            <person name="Bradley K.W."/>
            <person name="Asai D.J."/>
            <person name="Bowman C.A."/>
            <person name="Russell D.A."/>
            <person name="Pope W.H."/>
            <person name="Jacobs-Sera D."/>
            <person name="Hendrix R.W."/>
            <person name="Hatfull G.F."/>
        </authorList>
    </citation>
    <scope>NUCLEOTIDE SEQUENCE [LARGE SCALE GENOMIC DNA]</scope>
</reference>
<keyword evidence="3" id="KW-1185">Reference proteome</keyword>
<proteinExistence type="predicted"/>
<evidence type="ECO:0000313" key="3">
    <source>
        <dbReference type="Proteomes" id="UP001429100"/>
    </source>
</evidence>
<dbReference type="VEuPathDB" id="CryptoDB:Chro.70148"/>
<dbReference type="VEuPathDB" id="CryptoDB:GY17_00001912"/>
<evidence type="ECO:0000313" key="2">
    <source>
        <dbReference type="EMBL" id="PPS94889.1"/>
    </source>
</evidence>
<organism evidence="1">
    <name type="scientific">Cryptosporidium hominis</name>
    <dbReference type="NCBI Taxonomy" id="237895"/>
    <lineage>
        <taxon>Eukaryota</taxon>
        <taxon>Sar</taxon>
        <taxon>Alveolata</taxon>
        <taxon>Apicomplexa</taxon>
        <taxon>Conoidasida</taxon>
        <taxon>Coccidia</taxon>
        <taxon>Eucoccidiorida</taxon>
        <taxon>Eimeriorina</taxon>
        <taxon>Cryptosporidiidae</taxon>
        <taxon>Cryptosporidium</taxon>
    </lineage>
</organism>
<dbReference type="AlphaFoldDB" id="A0A0S4TI98"/>
<dbReference type="EMBL" id="LN877953">
    <property type="protein sequence ID" value="CUV07101.1"/>
    <property type="molecule type" value="Genomic_DNA"/>
</dbReference>
<protein>
    <submittedName>
        <fullName evidence="1">Uncharacterized protein</fullName>
    </submittedName>
</protein>
<reference evidence="2 3" key="3">
    <citation type="submission" date="2017-10" db="EMBL/GenBank/DDBJ databases">
        <title>Consistent, comparative and evidence-based genome annotation and re-annotation for the closely-related species, Cryptosporidium parvum, C. hominis and C. tyzzeri.</title>
        <authorList>
            <person name="Baptista R.P."/>
            <person name="Li Y."/>
            <person name="Sateriale A."/>
            <person name="Striepen B."/>
            <person name="Kissinger J.C."/>
        </authorList>
    </citation>
    <scope>NUCLEOTIDE SEQUENCE [LARGE SCALE GENOMIC DNA]</scope>
    <source>
        <strain evidence="2">30976</strain>
    </source>
</reference>
<reference evidence="2 3" key="1">
    <citation type="submission" date="2014-11" db="EMBL/GenBank/DDBJ databases">
        <title>Comparative genomic analysis of Cryptosporidium hominis reveals occurrence of genetic recombination in virulent subtypes.</title>
        <authorList>
            <person name="Guo Y."/>
            <person name="Tang K."/>
            <person name="Frace M."/>
            <person name="Li N."/>
            <person name="Roellig D.M."/>
            <person name="Sammons S."/>
            <person name="Knipe K."/>
            <person name="Rowe L."/>
            <person name="Feng Y."/>
            <person name="Xiao L."/>
        </authorList>
    </citation>
    <scope>NUCLEOTIDE SEQUENCE [LARGE SCALE GENOMIC DNA]</scope>
    <source>
        <strain evidence="2">30976</strain>
    </source>
</reference>
<evidence type="ECO:0000313" key="1">
    <source>
        <dbReference type="EMBL" id="CUV07101.1"/>
    </source>
</evidence>
<dbReference type="EMBL" id="JTAI01000004">
    <property type="protein sequence ID" value="PPS94889.1"/>
    <property type="molecule type" value="Genomic_DNA"/>
</dbReference>
<dbReference type="VEuPathDB" id="CryptoDB:CHUDEA7_1230"/>
<accession>A0A0S4TI98</accession>
<dbReference type="Proteomes" id="UP001429100">
    <property type="component" value="Unassembled WGS sequence"/>
</dbReference>
<dbReference type="OrthoDB" id="337429at2759"/>
<dbReference type="VEuPathDB" id="CryptoDB:ChTU502y2012_407g0610"/>
<name>A0A0S4TI98_CRYHO</name>